<sequence>MTSINLADAKARLSELIDRAQRGEEIEITRRGKPVVRLAPVTPEKKRIDVKALRALTEGQPMQPEGTGEFMRKLRDDYRY</sequence>
<dbReference type="Proteomes" id="UP001589906">
    <property type="component" value="Unassembled WGS sequence"/>
</dbReference>
<dbReference type="InterPro" id="IPR051416">
    <property type="entry name" value="phD-YefM_TA_antitoxins"/>
</dbReference>
<reference evidence="3 4" key="1">
    <citation type="submission" date="2024-09" db="EMBL/GenBank/DDBJ databases">
        <authorList>
            <person name="Sun Q."/>
            <person name="Mori K."/>
        </authorList>
    </citation>
    <scope>NUCLEOTIDE SEQUENCE [LARGE SCALE GENOMIC DNA]</scope>
    <source>
        <strain evidence="3 4">NCAIM B.02621</strain>
    </source>
</reference>
<protein>
    <recommendedName>
        <fullName evidence="2">Antitoxin</fullName>
    </recommendedName>
</protein>
<comment type="caution">
    <text evidence="3">The sequence shown here is derived from an EMBL/GenBank/DDBJ whole genome shotgun (WGS) entry which is preliminary data.</text>
</comment>
<dbReference type="InterPro" id="IPR006442">
    <property type="entry name" value="Antitoxin_Phd/YefM"/>
</dbReference>
<dbReference type="SUPFAM" id="SSF143120">
    <property type="entry name" value="YefM-like"/>
    <property type="match status" value="1"/>
</dbReference>
<dbReference type="PANTHER" id="PTHR35377:SF8">
    <property type="entry name" value="ANTITOXIN VAPB22"/>
    <property type="match status" value="1"/>
</dbReference>
<evidence type="ECO:0000313" key="4">
    <source>
        <dbReference type="Proteomes" id="UP001589906"/>
    </source>
</evidence>
<gene>
    <name evidence="3" type="ORF">ACFFGE_10840</name>
</gene>
<accession>A0ABV6R5C1</accession>
<proteinExistence type="inferred from homology"/>
<evidence type="ECO:0000256" key="1">
    <source>
        <dbReference type="ARBA" id="ARBA00009981"/>
    </source>
</evidence>
<organism evidence="3 4">
    <name type="scientific">Brevundimonas balnearis</name>
    <dbReference type="NCBI Taxonomy" id="1572858"/>
    <lineage>
        <taxon>Bacteria</taxon>
        <taxon>Pseudomonadati</taxon>
        <taxon>Pseudomonadota</taxon>
        <taxon>Alphaproteobacteria</taxon>
        <taxon>Caulobacterales</taxon>
        <taxon>Caulobacteraceae</taxon>
        <taxon>Brevundimonas</taxon>
    </lineage>
</organism>
<dbReference type="PANTHER" id="PTHR35377">
    <property type="entry name" value="ANTITOXIN VAPB49-RELATED-RELATED"/>
    <property type="match status" value="1"/>
</dbReference>
<evidence type="ECO:0000256" key="2">
    <source>
        <dbReference type="RuleBase" id="RU362080"/>
    </source>
</evidence>
<keyword evidence="4" id="KW-1185">Reference proteome</keyword>
<dbReference type="Pfam" id="PF02604">
    <property type="entry name" value="PhdYeFM_antitox"/>
    <property type="match status" value="1"/>
</dbReference>
<comment type="function">
    <text evidence="2">Antitoxin component of a type II toxin-antitoxin (TA) system.</text>
</comment>
<dbReference type="NCBIfam" id="TIGR01552">
    <property type="entry name" value="phd_fam"/>
    <property type="match status" value="1"/>
</dbReference>
<dbReference type="Gene3D" id="3.40.1620.10">
    <property type="entry name" value="YefM-like domain"/>
    <property type="match status" value="1"/>
</dbReference>
<dbReference type="EMBL" id="JBHLSW010000007">
    <property type="protein sequence ID" value="MFC0634369.1"/>
    <property type="molecule type" value="Genomic_DNA"/>
</dbReference>
<dbReference type="RefSeq" id="WP_376836417.1">
    <property type="nucleotide sequence ID" value="NZ_JBHLSW010000007.1"/>
</dbReference>
<name>A0ABV6R5C1_9CAUL</name>
<dbReference type="InterPro" id="IPR036165">
    <property type="entry name" value="YefM-like_sf"/>
</dbReference>
<evidence type="ECO:0000313" key="3">
    <source>
        <dbReference type="EMBL" id="MFC0634369.1"/>
    </source>
</evidence>
<comment type="similarity">
    <text evidence="1 2">Belongs to the phD/YefM antitoxin family.</text>
</comment>